<dbReference type="InterPro" id="IPR001005">
    <property type="entry name" value="SANT/Myb"/>
</dbReference>
<dbReference type="SMART" id="SM00717">
    <property type="entry name" value="SANT"/>
    <property type="match status" value="1"/>
</dbReference>
<dbReference type="InterPro" id="IPR009057">
    <property type="entry name" value="Homeodomain-like_sf"/>
</dbReference>
<feature type="domain" description="HTH myb-type" evidence="5">
    <location>
        <begin position="9"/>
        <end position="68"/>
    </location>
</feature>
<dbReference type="EMBL" id="CAXHTB010000005">
    <property type="protein sequence ID" value="CAL0306952.1"/>
    <property type="molecule type" value="Genomic_DNA"/>
</dbReference>
<evidence type="ECO:0000256" key="3">
    <source>
        <dbReference type="ARBA" id="ARBA00023242"/>
    </source>
</evidence>
<dbReference type="CDD" id="cd00167">
    <property type="entry name" value="SANT"/>
    <property type="match status" value="1"/>
</dbReference>
<dbReference type="AlphaFoldDB" id="A0AAV1WCQ9"/>
<keyword evidence="2" id="KW-0238">DNA-binding</keyword>
<dbReference type="GO" id="GO:0005634">
    <property type="term" value="C:nucleus"/>
    <property type="evidence" value="ECO:0007669"/>
    <property type="project" value="UniProtKB-SubCell"/>
</dbReference>
<reference evidence="6 7" key="1">
    <citation type="submission" date="2024-03" db="EMBL/GenBank/DDBJ databases">
        <authorList>
            <person name="Martinez-Hernandez J."/>
        </authorList>
    </citation>
    <scope>NUCLEOTIDE SEQUENCE [LARGE SCALE GENOMIC DNA]</scope>
</reference>
<dbReference type="Gene3D" id="1.10.10.60">
    <property type="entry name" value="Homeodomain-like"/>
    <property type="match status" value="1"/>
</dbReference>
<dbReference type="Pfam" id="PF00249">
    <property type="entry name" value="Myb_DNA-binding"/>
    <property type="match status" value="1"/>
</dbReference>
<evidence type="ECO:0000256" key="1">
    <source>
        <dbReference type="ARBA" id="ARBA00004123"/>
    </source>
</evidence>
<proteinExistence type="predicted"/>
<evidence type="ECO:0000256" key="2">
    <source>
        <dbReference type="ARBA" id="ARBA00023125"/>
    </source>
</evidence>
<name>A0AAV1WCQ9_LUPLU</name>
<gene>
    <name evidence="6" type="ORF">LLUT_LOCUS8012</name>
</gene>
<keyword evidence="7" id="KW-1185">Reference proteome</keyword>
<dbReference type="InterPro" id="IPR017930">
    <property type="entry name" value="Myb_dom"/>
</dbReference>
<dbReference type="Proteomes" id="UP001497480">
    <property type="component" value="Unassembled WGS sequence"/>
</dbReference>
<dbReference type="PANTHER" id="PTHR47999">
    <property type="entry name" value="TRANSCRIPTION FACTOR MYB8-RELATED-RELATED"/>
    <property type="match status" value="1"/>
</dbReference>
<comment type="caution">
    <text evidence="6">The sequence shown here is derived from an EMBL/GenBank/DDBJ whole genome shotgun (WGS) entry which is preliminary data.</text>
</comment>
<dbReference type="PROSITE" id="PS51294">
    <property type="entry name" value="HTH_MYB"/>
    <property type="match status" value="1"/>
</dbReference>
<comment type="subcellular location">
    <subcellularLocation>
        <location evidence="1">Nucleus</location>
    </subcellularLocation>
</comment>
<evidence type="ECO:0000313" key="7">
    <source>
        <dbReference type="Proteomes" id="UP001497480"/>
    </source>
</evidence>
<dbReference type="InterPro" id="IPR015495">
    <property type="entry name" value="Myb_TF_plants"/>
</dbReference>
<accession>A0AAV1WCQ9</accession>
<protein>
    <submittedName>
        <fullName evidence="6">Uncharacterized protein</fullName>
    </submittedName>
</protein>
<sequence length="228" mass="25511">MGRSPCCSKDGLNKGAWSPNEDKILIEYIKVHGEGRWRNIPQIAAGRLPGRTDNEIKNYWNNHLGKKVKDGHQIITNAKSIENPKPNGIPKIKVKVTASPSQLKLDTDMVLTKTNMCSSVLIKNPISNSSKAENSICNNDSVSDQIEPNENSGFLSFINKEEKELTTDLLKDFMVREDICSSDILNSDFSNMCDFSYSDNMCDSLSDEILMDWTQSSLADETNVSNRE</sequence>
<keyword evidence="3" id="KW-0539">Nucleus</keyword>
<organism evidence="6 7">
    <name type="scientific">Lupinus luteus</name>
    <name type="common">European yellow lupine</name>
    <dbReference type="NCBI Taxonomy" id="3873"/>
    <lineage>
        <taxon>Eukaryota</taxon>
        <taxon>Viridiplantae</taxon>
        <taxon>Streptophyta</taxon>
        <taxon>Embryophyta</taxon>
        <taxon>Tracheophyta</taxon>
        <taxon>Spermatophyta</taxon>
        <taxon>Magnoliopsida</taxon>
        <taxon>eudicotyledons</taxon>
        <taxon>Gunneridae</taxon>
        <taxon>Pentapetalae</taxon>
        <taxon>rosids</taxon>
        <taxon>fabids</taxon>
        <taxon>Fabales</taxon>
        <taxon>Fabaceae</taxon>
        <taxon>Papilionoideae</taxon>
        <taxon>50 kb inversion clade</taxon>
        <taxon>genistoids sensu lato</taxon>
        <taxon>core genistoids</taxon>
        <taxon>Genisteae</taxon>
        <taxon>Lupinus</taxon>
    </lineage>
</organism>
<evidence type="ECO:0000259" key="4">
    <source>
        <dbReference type="PROSITE" id="PS50090"/>
    </source>
</evidence>
<evidence type="ECO:0000259" key="5">
    <source>
        <dbReference type="PROSITE" id="PS51294"/>
    </source>
</evidence>
<dbReference type="PANTHER" id="PTHR47999:SF96">
    <property type="entry name" value="TRANSCRIPTION REPRESSOR MYB6-LIKE"/>
    <property type="match status" value="1"/>
</dbReference>
<feature type="domain" description="Myb-like" evidence="4">
    <location>
        <begin position="9"/>
        <end position="64"/>
    </location>
</feature>
<dbReference type="GO" id="GO:0003677">
    <property type="term" value="F:DNA binding"/>
    <property type="evidence" value="ECO:0007669"/>
    <property type="project" value="UniProtKB-KW"/>
</dbReference>
<evidence type="ECO:0000313" key="6">
    <source>
        <dbReference type="EMBL" id="CAL0306952.1"/>
    </source>
</evidence>
<dbReference type="SUPFAM" id="SSF46689">
    <property type="entry name" value="Homeodomain-like"/>
    <property type="match status" value="1"/>
</dbReference>
<dbReference type="PROSITE" id="PS50090">
    <property type="entry name" value="MYB_LIKE"/>
    <property type="match status" value="1"/>
</dbReference>